<evidence type="ECO:0000259" key="1">
    <source>
        <dbReference type="Pfam" id="PF26335"/>
    </source>
</evidence>
<dbReference type="OrthoDB" id="10250282at2759"/>
<dbReference type="AlphaFoldDB" id="A0A318ZSQ2"/>
<protein>
    <recommendedName>
        <fullName evidence="1">Beta-lactamase-like ARB-00930-like C-terminal domain-containing protein</fullName>
    </recommendedName>
</protein>
<dbReference type="STRING" id="1450539.A0A318ZSQ2"/>
<dbReference type="Gene3D" id="3.40.710.10">
    <property type="entry name" value="DD-peptidase/beta-lactamase superfamily"/>
    <property type="match status" value="1"/>
</dbReference>
<dbReference type="InterPro" id="IPR058664">
    <property type="entry name" value="ARB_00930-like_C"/>
</dbReference>
<feature type="domain" description="Beta-lactamase-like ARB-00930-like C-terminal" evidence="1">
    <location>
        <begin position="170"/>
        <end position="312"/>
    </location>
</feature>
<name>A0A318ZSQ2_9EURO</name>
<evidence type="ECO:0000313" key="3">
    <source>
        <dbReference type="Proteomes" id="UP000248349"/>
    </source>
</evidence>
<dbReference type="Pfam" id="PF26335">
    <property type="entry name" value="ARB_00930_C"/>
    <property type="match status" value="1"/>
</dbReference>
<proteinExistence type="predicted"/>
<dbReference type="PANTHER" id="PTHR22935">
    <property type="entry name" value="PENICILLIN-BINDING PROTEIN"/>
    <property type="match status" value="1"/>
</dbReference>
<dbReference type="EMBL" id="KZ821246">
    <property type="protein sequence ID" value="PYH43098.1"/>
    <property type="molecule type" value="Genomic_DNA"/>
</dbReference>
<dbReference type="PANTHER" id="PTHR22935:SF95">
    <property type="entry name" value="BETA-LACTAMASE-LIKE 1-RELATED"/>
    <property type="match status" value="1"/>
</dbReference>
<dbReference type="InterPro" id="IPR012338">
    <property type="entry name" value="Beta-lactam/transpept-like"/>
</dbReference>
<dbReference type="SUPFAM" id="SSF56601">
    <property type="entry name" value="beta-lactamase/transpeptidase-like"/>
    <property type="match status" value="1"/>
</dbReference>
<accession>A0A318ZSQ2</accession>
<gene>
    <name evidence="2" type="ORF">BP01DRAFT_384793</name>
</gene>
<evidence type="ECO:0000313" key="2">
    <source>
        <dbReference type="EMBL" id="PYH43098.1"/>
    </source>
</evidence>
<organism evidence="2 3">
    <name type="scientific">Aspergillus saccharolyticus JOP 1030-1</name>
    <dbReference type="NCBI Taxonomy" id="1450539"/>
    <lineage>
        <taxon>Eukaryota</taxon>
        <taxon>Fungi</taxon>
        <taxon>Dikarya</taxon>
        <taxon>Ascomycota</taxon>
        <taxon>Pezizomycotina</taxon>
        <taxon>Eurotiomycetes</taxon>
        <taxon>Eurotiomycetidae</taxon>
        <taxon>Eurotiales</taxon>
        <taxon>Aspergillaceae</taxon>
        <taxon>Aspergillus</taxon>
        <taxon>Aspergillus subgen. Circumdati</taxon>
    </lineage>
</organism>
<dbReference type="Proteomes" id="UP000248349">
    <property type="component" value="Unassembled WGS sequence"/>
</dbReference>
<reference evidence="2 3" key="1">
    <citation type="submission" date="2016-12" db="EMBL/GenBank/DDBJ databases">
        <title>The genomes of Aspergillus section Nigri reveals drivers in fungal speciation.</title>
        <authorList>
            <consortium name="DOE Joint Genome Institute"/>
            <person name="Vesth T.C."/>
            <person name="Nybo J."/>
            <person name="Theobald S."/>
            <person name="Brandl J."/>
            <person name="Frisvad J.C."/>
            <person name="Nielsen K.F."/>
            <person name="Lyhne E.K."/>
            <person name="Kogle M.E."/>
            <person name="Kuo A."/>
            <person name="Riley R."/>
            <person name="Clum A."/>
            <person name="Nolan M."/>
            <person name="Lipzen A."/>
            <person name="Salamov A."/>
            <person name="Henrissat B."/>
            <person name="Wiebenga A."/>
            <person name="De Vries R.P."/>
            <person name="Grigoriev I.V."/>
            <person name="Mortensen U.H."/>
            <person name="Andersen M.R."/>
            <person name="Baker S.E."/>
        </authorList>
    </citation>
    <scope>NUCLEOTIDE SEQUENCE [LARGE SCALE GENOMIC DNA]</scope>
    <source>
        <strain evidence="2 3">JOP 1030-1</strain>
    </source>
</reference>
<dbReference type="GeneID" id="37078768"/>
<dbReference type="RefSeq" id="XP_025429080.1">
    <property type="nucleotide sequence ID" value="XM_025577539.1"/>
</dbReference>
<sequence>MRLIPRNINWEEITPWTLATQARSVIAGLPDASFYLENPFTTPSGGLYSTTDDLAAFGVSILNHTLLSPIATRKWMKPHTHTASLAGSIGAPWEIVRVVSPTTGRVTDIYTKLGDSGNYGGLVALLPDFDAGFSLLAASTSVQRSSLTNQILDWITLSMLPALESQASFEAVQNLVGTYESADPRVNSSVTVACNAPTGTTHYYHGLKLTRWISNATDVLASPFLAGYEPRLLLSSPKSTPRGLAGEAAFQVSRFPQTYSYFAPGAADLGSIGPFTGQYDTNLDFWSTDTVYYGAHGLGTFVFTVDGEGKASVLARDSLTSSVMLRILVAAAEQATVNATPLNMTGQSGAKYSTVARVAHGVHSTVGRLLHSKHHERPYTIKMFTILRAGGEKQVNGNQQQ</sequence>
<dbReference type="InterPro" id="IPR051478">
    <property type="entry name" value="Beta-lactamase-like_AB/R"/>
</dbReference>
<keyword evidence="3" id="KW-1185">Reference proteome</keyword>